<feature type="domain" description="Transposase putative helix-turn-helix" evidence="1">
    <location>
        <begin position="1"/>
        <end position="37"/>
    </location>
</feature>
<name>A0AAX2CN30_9BACI</name>
<dbReference type="Proteomes" id="UP000242164">
    <property type="component" value="Unassembled WGS sequence"/>
</dbReference>
<evidence type="ECO:0000313" key="2">
    <source>
        <dbReference type="EMBL" id="SCM06763.1"/>
    </source>
</evidence>
<evidence type="ECO:0000313" key="3">
    <source>
        <dbReference type="Proteomes" id="UP000242164"/>
    </source>
</evidence>
<sequence>MLVNKAYKFRLDPNKEQEILIAKTIGCSRFEFNHFVAQ</sequence>
<organism evidence="2 3">
    <name type="scientific">Bacillus cytotoxicus</name>
    <dbReference type="NCBI Taxonomy" id="580165"/>
    <lineage>
        <taxon>Bacteria</taxon>
        <taxon>Bacillati</taxon>
        <taxon>Bacillota</taxon>
        <taxon>Bacilli</taxon>
        <taxon>Bacillales</taxon>
        <taxon>Bacillaceae</taxon>
        <taxon>Bacillus</taxon>
        <taxon>Bacillus cereus group</taxon>
    </lineage>
</organism>
<dbReference type="EMBL" id="FMIK01000063">
    <property type="protein sequence ID" value="SCM06763.1"/>
    <property type="molecule type" value="Genomic_DNA"/>
</dbReference>
<accession>A0AAX2CN30</accession>
<dbReference type="InterPro" id="IPR021027">
    <property type="entry name" value="Transposase_put_HTH"/>
</dbReference>
<proteinExistence type="predicted"/>
<evidence type="ECO:0000259" key="1">
    <source>
        <dbReference type="Pfam" id="PF12323"/>
    </source>
</evidence>
<reference evidence="2 3" key="1">
    <citation type="submission" date="2016-08" db="EMBL/GenBank/DDBJ databases">
        <authorList>
            <person name="Loux V."/>
            <person name="Rue O."/>
        </authorList>
    </citation>
    <scope>NUCLEOTIDE SEQUENCE [LARGE SCALE GENOMIC DNA]</scope>
    <source>
        <strain evidence="2 3">AFSSA_08CEB44bac</strain>
    </source>
</reference>
<gene>
    <name evidence="2" type="ORF">BCB44BAC_04315</name>
</gene>
<dbReference type="AlphaFoldDB" id="A0AAX2CN30"/>
<protein>
    <recommendedName>
        <fullName evidence="1">Transposase putative helix-turn-helix domain-containing protein</fullName>
    </recommendedName>
</protein>
<dbReference type="Pfam" id="PF12323">
    <property type="entry name" value="HTH_OrfB_IS605"/>
    <property type="match status" value="1"/>
</dbReference>
<comment type="caution">
    <text evidence="2">The sequence shown here is derived from an EMBL/GenBank/DDBJ whole genome shotgun (WGS) entry which is preliminary data.</text>
</comment>